<evidence type="ECO:0000259" key="1">
    <source>
        <dbReference type="SMART" id="SM00986"/>
    </source>
</evidence>
<accession>A0A091B1G5</accession>
<dbReference type="SMART" id="SM00987">
    <property type="entry name" value="UreE_C"/>
    <property type="match status" value="1"/>
</dbReference>
<dbReference type="RefSeq" id="WP_022968913.1">
    <property type="nucleotide sequence ID" value="NZ_ATVD01000002.1"/>
</dbReference>
<dbReference type="Proteomes" id="UP000029385">
    <property type="component" value="Unassembled WGS sequence"/>
</dbReference>
<sequence>MPTEPGRVRSFAPIADANARLLILGSMPGEASLQAQQYYAHPHNLFWPILGEAVGALPSLPYEERTQRLRDSGIAVWDVLAHCRRPGSLDAAIDLRSAQANDFAAFFDGHPQLRRVLFNGATAEAIFRRQVAPALPTRALEWRRLPSTSPANASIPRAEKFAAWLEALR</sequence>
<dbReference type="InterPro" id="IPR036895">
    <property type="entry name" value="Uracil-DNA_glycosylase-like_sf"/>
</dbReference>
<dbReference type="InterPro" id="IPR026353">
    <property type="entry name" value="Hypoxan-DNA_Glyclase"/>
</dbReference>
<dbReference type="InterPro" id="IPR005122">
    <property type="entry name" value="Uracil-DNA_glycosylase-like"/>
</dbReference>
<dbReference type="SUPFAM" id="SSF52141">
    <property type="entry name" value="Uracil-DNA glycosylase-like"/>
    <property type="match status" value="1"/>
</dbReference>
<dbReference type="SMART" id="SM00986">
    <property type="entry name" value="UDG"/>
    <property type="match status" value="1"/>
</dbReference>
<name>A0A091B1G5_9GAMM</name>
<dbReference type="eggNOG" id="COG3663">
    <property type="taxonomic scope" value="Bacteria"/>
</dbReference>
<dbReference type="PATRIC" id="fig|1121015.4.peg.328"/>
<gene>
    <name evidence="2" type="ORF">N789_01660</name>
</gene>
<reference evidence="2 3" key="1">
    <citation type="submission" date="2013-09" db="EMBL/GenBank/DDBJ databases">
        <title>Genome sequencing of Arenimonas oryziterrae.</title>
        <authorList>
            <person name="Chen F."/>
            <person name="Wang G."/>
        </authorList>
    </citation>
    <scope>NUCLEOTIDE SEQUENCE [LARGE SCALE GENOMIC DNA]</scope>
    <source>
        <strain evidence="2 3">YC6267</strain>
    </source>
</reference>
<evidence type="ECO:0000313" key="2">
    <source>
        <dbReference type="EMBL" id="KFN44744.1"/>
    </source>
</evidence>
<dbReference type="STRING" id="1121015.GCA_000420545_01278"/>
<dbReference type="Gene3D" id="3.40.470.10">
    <property type="entry name" value="Uracil-DNA glycosylase-like domain"/>
    <property type="match status" value="1"/>
</dbReference>
<dbReference type="CDD" id="cd10032">
    <property type="entry name" value="UDG-F6_HDG"/>
    <property type="match status" value="1"/>
</dbReference>
<evidence type="ECO:0000313" key="3">
    <source>
        <dbReference type="Proteomes" id="UP000029385"/>
    </source>
</evidence>
<dbReference type="NCBIfam" id="TIGR04274">
    <property type="entry name" value="hypoxanDNAglyco"/>
    <property type="match status" value="1"/>
</dbReference>
<protein>
    <recommendedName>
        <fullName evidence="1">Uracil-DNA glycosylase-like domain-containing protein</fullName>
    </recommendedName>
</protein>
<dbReference type="AlphaFoldDB" id="A0A091B1G5"/>
<feature type="domain" description="Uracil-DNA glycosylase-like" evidence="1">
    <location>
        <begin position="12"/>
        <end position="168"/>
    </location>
</feature>
<organism evidence="2 3">
    <name type="scientific">Arenimonas oryziterrae DSM 21050 = YC6267</name>
    <dbReference type="NCBI Taxonomy" id="1121015"/>
    <lineage>
        <taxon>Bacteria</taxon>
        <taxon>Pseudomonadati</taxon>
        <taxon>Pseudomonadota</taxon>
        <taxon>Gammaproteobacteria</taxon>
        <taxon>Lysobacterales</taxon>
        <taxon>Lysobacteraceae</taxon>
        <taxon>Arenimonas</taxon>
    </lineage>
</organism>
<dbReference type="Pfam" id="PF03167">
    <property type="entry name" value="UDG"/>
    <property type="match status" value="1"/>
</dbReference>
<dbReference type="EMBL" id="AVCI01000001">
    <property type="protein sequence ID" value="KFN44744.1"/>
    <property type="molecule type" value="Genomic_DNA"/>
</dbReference>
<comment type="caution">
    <text evidence="2">The sequence shown here is derived from an EMBL/GenBank/DDBJ whole genome shotgun (WGS) entry which is preliminary data.</text>
</comment>
<proteinExistence type="predicted"/>
<keyword evidence="3" id="KW-1185">Reference proteome</keyword>